<dbReference type="SUPFAM" id="SSF46689">
    <property type="entry name" value="Homeodomain-like"/>
    <property type="match status" value="1"/>
</dbReference>
<evidence type="ECO:0000259" key="4">
    <source>
        <dbReference type="PROSITE" id="PS01124"/>
    </source>
</evidence>
<reference evidence="5 6" key="1">
    <citation type="submission" date="2024-03" db="EMBL/GenBank/DDBJ databases">
        <title>Novel species of the genus Variovorax.</title>
        <authorList>
            <person name="Liu Q."/>
            <person name="Xin Y.-H."/>
        </authorList>
    </citation>
    <scope>NUCLEOTIDE SEQUENCE [LARGE SCALE GENOMIC DNA]</scope>
    <source>
        <strain evidence="5 6">KACC 18501</strain>
    </source>
</reference>
<accession>A0ABU8W737</accession>
<protein>
    <submittedName>
        <fullName evidence="5">AraC family transcriptional regulator</fullName>
    </submittedName>
</protein>
<feature type="region of interest" description="Disordered" evidence="3">
    <location>
        <begin position="1"/>
        <end position="75"/>
    </location>
</feature>
<evidence type="ECO:0000256" key="3">
    <source>
        <dbReference type="SAM" id="MobiDB-lite"/>
    </source>
</evidence>
<evidence type="ECO:0000256" key="1">
    <source>
        <dbReference type="ARBA" id="ARBA00023015"/>
    </source>
</evidence>
<dbReference type="EMBL" id="JBBKZV010000026">
    <property type="protein sequence ID" value="MEJ8825872.1"/>
    <property type="molecule type" value="Genomic_DNA"/>
</dbReference>
<gene>
    <name evidence="5" type="ORF">WKW80_28210</name>
</gene>
<dbReference type="PROSITE" id="PS01124">
    <property type="entry name" value="HTH_ARAC_FAMILY_2"/>
    <property type="match status" value="1"/>
</dbReference>
<dbReference type="RefSeq" id="WP_340366902.1">
    <property type="nucleotide sequence ID" value="NZ_JBBKZV010000026.1"/>
</dbReference>
<comment type="caution">
    <text evidence="5">The sequence shown here is derived from an EMBL/GenBank/DDBJ whole genome shotgun (WGS) entry which is preliminary data.</text>
</comment>
<dbReference type="Gene3D" id="1.10.10.60">
    <property type="entry name" value="Homeodomain-like"/>
    <property type="match status" value="1"/>
</dbReference>
<dbReference type="Proteomes" id="UP001363010">
    <property type="component" value="Unassembled WGS sequence"/>
</dbReference>
<dbReference type="InterPro" id="IPR018060">
    <property type="entry name" value="HTH_AraC"/>
</dbReference>
<sequence>MIFHGRRHDDLHVRTAPQSRSLASLFDATPDPSRGTASRSSHRTSRAPASGTFASGESIARRSACPPGATSRTRVHGFNDLSHFSRAFRQRFEMSPRAYRVEGGAVRVT</sequence>
<organism evidence="5 6">
    <name type="scientific">Variovorax humicola</name>
    <dbReference type="NCBI Taxonomy" id="1769758"/>
    <lineage>
        <taxon>Bacteria</taxon>
        <taxon>Pseudomonadati</taxon>
        <taxon>Pseudomonadota</taxon>
        <taxon>Betaproteobacteria</taxon>
        <taxon>Burkholderiales</taxon>
        <taxon>Comamonadaceae</taxon>
        <taxon>Variovorax</taxon>
    </lineage>
</organism>
<keyword evidence="1" id="KW-0805">Transcription regulation</keyword>
<keyword evidence="6" id="KW-1185">Reference proteome</keyword>
<evidence type="ECO:0000256" key="2">
    <source>
        <dbReference type="ARBA" id="ARBA00023163"/>
    </source>
</evidence>
<evidence type="ECO:0000313" key="5">
    <source>
        <dbReference type="EMBL" id="MEJ8825872.1"/>
    </source>
</evidence>
<evidence type="ECO:0000313" key="6">
    <source>
        <dbReference type="Proteomes" id="UP001363010"/>
    </source>
</evidence>
<proteinExistence type="predicted"/>
<dbReference type="InterPro" id="IPR009057">
    <property type="entry name" value="Homeodomain-like_sf"/>
</dbReference>
<feature type="domain" description="HTH araC/xylS-type" evidence="4">
    <location>
        <begin position="77"/>
        <end position="102"/>
    </location>
</feature>
<keyword evidence="2" id="KW-0804">Transcription</keyword>
<name>A0ABU8W737_9BURK</name>
<dbReference type="Pfam" id="PF00165">
    <property type="entry name" value="HTH_AraC"/>
    <property type="match status" value="1"/>
</dbReference>